<evidence type="ECO:0000256" key="5">
    <source>
        <dbReference type="ARBA" id="ARBA00018587"/>
    </source>
</evidence>
<dbReference type="GO" id="GO:0030955">
    <property type="term" value="F:potassium ion binding"/>
    <property type="evidence" value="ECO:0007669"/>
    <property type="project" value="InterPro"/>
</dbReference>
<evidence type="ECO:0000313" key="16">
    <source>
        <dbReference type="EMBL" id="MQM73551.1"/>
    </source>
</evidence>
<dbReference type="SUPFAM" id="SSF51621">
    <property type="entry name" value="Phosphoenolpyruvate/pyruvate domain"/>
    <property type="match status" value="1"/>
</dbReference>
<keyword evidence="9 14" id="KW-0418">Kinase</keyword>
<reference evidence="16" key="1">
    <citation type="journal article" date="2020" name="Appl. Environ. Microbiol.">
        <title>Medium-Chain Fatty Acid Synthesis by 'Candidatus Weimeria bifida' gen. nov., sp. nov., and 'Candidatus Pseudoramibacter fermentans' sp. nov.</title>
        <authorList>
            <person name="Scarborough M.J."/>
            <person name="Myers K.S."/>
            <person name="Donohue T.J."/>
            <person name="Noguera D.R."/>
        </authorList>
    </citation>
    <scope>NUCLEOTIDE SEQUENCE</scope>
    <source>
        <strain evidence="16">EUB1.1</strain>
    </source>
</reference>
<comment type="caution">
    <text evidence="16">The sequence shown here is derived from an EMBL/GenBank/DDBJ whole genome shotgun (WGS) entry which is preliminary data.</text>
</comment>
<evidence type="ECO:0000313" key="17">
    <source>
        <dbReference type="Proteomes" id="UP000473648"/>
    </source>
</evidence>
<keyword evidence="10" id="KW-0067">ATP-binding</keyword>
<dbReference type="GO" id="GO:0016301">
    <property type="term" value="F:kinase activity"/>
    <property type="evidence" value="ECO:0007669"/>
    <property type="project" value="UniProtKB-KW"/>
</dbReference>
<keyword evidence="7" id="KW-0479">Metal-binding</keyword>
<keyword evidence="11 14" id="KW-0460">Magnesium</keyword>
<dbReference type="AlphaFoldDB" id="A0A6L5GTE1"/>
<keyword evidence="17" id="KW-1185">Reference proteome</keyword>
<dbReference type="Pfam" id="PF00224">
    <property type="entry name" value="PK"/>
    <property type="match status" value="1"/>
</dbReference>
<dbReference type="GO" id="GO:0005524">
    <property type="term" value="F:ATP binding"/>
    <property type="evidence" value="ECO:0007669"/>
    <property type="project" value="UniProtKB-KW"/>
</dbReference>
<evidence type="ECO:0000259" key="15">
    <source>
        <dbReference type="Pfam" id="PF00224"/>
    </source>
</evidence>
<keyword evidence="8" id="KW-0547">Nucleotide-binding</keyword>
<dbReference type="PANTHER" id="PTHR11817">
    <property type="entry name" value="PYRUVATE KINASE"/>
    <property type="match status" value="1"/>
</dbReference>
<evidence type="ECO:0000256" key="4">
    <source>
        <dbReference type="ARBA" id="ARBA00012142"/>
    </source>
</evidence>
<evidence type="ECO:0000256" key="3">
    <source>
        <dbReference type="ARBA" id="ARBA00008663"/>
    </source>
</evidence>
<evidence type="ECO:0000256" key="13">
    <source>
        <dbReference type="ARBA" id="ARBA00023317"/>
    </source>
</evidence>
<organism evidence="16 17">
    <name type="scientific">Candidatus Pseudoramibacter fermentans</name>
    <dbReference type="NCBI Taxonomy" id="2594427"/>
    <lineage>
        <taxon>Bacteria</taxon>
        <taxon>Bacillati</taxon>
        <taxon>Bacillota</taxon>
        <taxon>Clostridia</taxon>
        <taxon>Eubacteriales</taxon>
        <taxon>Eubacteriaceae</taxon>
        <taxon>Pseudoramibacter</taxon>
    </lineage>
</organism>
<evidence type="ECO:0000256" key="6">
    <source>
        <dbReference type="ARBA" id="ARBA00022679"/>
    </source>
</evidence>
<dbReference type="UniPathway" id="UPA00109">
    <property type="reaction ID" value="UER00188"/>
</dbReference>
<comment type="catalytic activity">
    <reaction evidence="14">
        <text>pyruvate + ATP = phosphoenolpyruvate + ADP + H(+)</text>
        <dbReference type="Rhea" id="RHEA:18157"/>
        <dbReference type="ChEBI" id="CHEBI:15361"/>
        <dbReference type="ChEBI" id="CHEBI:15378"/>
        <dbReference type="ChEBI" id="CHEBI:30616"/>
        <dbReference type="ChEBI" id="CHEBI:58702"/>
        <dbReference type="ChEBI" id="CHEBI:456216"/>
        <dbReference type="EC" id="2.7.1.40"/>
    </reaction>
</comment>
<dbReference type="PRINTS" id="PR01050">
    <property type="entry name" value="PYRUVTKNASE"/>
</dbReference>
<dbReference type="Gene3D" id="2.40.33.10">
    <property type="entry name" value="PK beta-barrel domain-like"/>
    <property type="match status" value="1"/>
</dbReference>
<comment type="similarity">
    <text evidence="3 14">Belongs to the pyruvate kinase family.</text>
</comment>
<evidence type="ECO:0000256" key="11">
    <source>
        <dbReference type="ARBA" id="ARBA00022842"/>
    </source>
</evidence>
<dbReference type="GO" id="GO:0000287">
    <property type="term" value="F:magnesium ion binding"/>
    <property type="evidence" value="ECO:0007669"/>
    <property type="project" value="InterPro"/>
</dbReference>
<evidence type="ECO:0000256" key="12">
    <source>
        <dbReference type="ARBA" id="ARBA00023152"/>
    </source>
</evidence>
<dbReference type="InterPro" id="IPR015813">
    <property type="entry name" value="Pyrv/PenolPyrv_kinase-like_dom"/>
</dbReference>
<dbReference type="Proteomes" id="UP000473648">
    <property type="component" value="Unassembled WGS sequence"/>
</dbReference>
<keyword evidence="6 14" id="KW-0808">Transferase</keyword>
<evidence type="ECO:0000256" key="10">
    <source>
        <dbReference type="ARBA" id="ARBA00022840"/>
    </source>
</evidence>
<sequence length="332" mass="35145">MTLTEIYGTLGPACQSETTLTAMFRAGMTGMRLNLSHTSLADSRDLIENYRKAADACGVSPELLIDLQGPELRLSEMAPVAADPGQNLELPLAARILDALEPGDRVLIDDGKIEASVVSVGDRSAALHILRGGVIKSRKSLKIEGKDVAGPALTAHDRANLADARTYGVTAVMEPFVTSPETLRELRAALADADLADVRIFAKIENKQGVRALPALLPEADMIVIARGDLGNDLPLWALPAVQKDIAQACRLAQVPFMVVTQMLASMADAPVPTRAEVSDIFNAVADGAAAVMVTNETAVGHYPAEVIRYLAKTAAEAEKWTAAQASSAADR</sequence>
<dbReference type="SUPFAM" id="SSF50800">
    <property type="entry name" value="PK beta-barrel domain-like"/>
    <property type="match status" value="1"/>
</dbReference>
<evidence type="ECO:0000256" key="1">
    <source>
        <dbReference type="ARBA" id="ARBA00001958"/>
    </source>
</evidence>
<dbReference type="InterPro" id="IPR011037">
    <property type="entry name" value="Pyrv_Knase-like_insert_dom_sf"/>
</dbReference>
<dbReference type="InterPro" id="IPR015793">
    <property type="entry name" value="Pyrv_Knase_brl"/>
</dbReference>
<dbReference type="InterPro" id="IPR015806">
    <property type="entry name" value="Pyrv_Knase_insert_dom_sf"/>
</dbReference>
<dbReference type="InterPro" id="IPR040442">
    <property type="entry name" value="Pyrv_kinase-like_dom_sf"/>
</dbReference>
<dbReference type="Gene3D" id="3.20.20.60">
    <property type="entry name" value="Phosphoenolpyruvate-binding domains"/>
    <property type="match status" value="1"/>
</dbReference>
<evidence type="ECO:0000256" key="9">
    <source>
        <dbReference type="ARBA" id="ARBA00022777"/>
    </source>
</evidence>
<keyword evidence="12 14" id="KW-0324">Glycolysis</keyword>
<protein>
    <recommendedName>
        <fullName evidence="5 14">Pyruvate kinase</fullName>
        <ecNumber evidence="4 14">2.7.1.40</ecNumber>
    </recommendedName>
</protein>
<dbReference type="InterPro" id="IPR001697">
    <property type="entry name" value="Pyr_Knase"/>
</dbReference>
<evidence type="ECO:0000256" key="7">
    <source>
        <dbReference type="ARBA" id="ARBA00022723"/>
    </source>
</evidence>
<proteinExistence type="inferred from homology"/>
<comment type="cofactor">
    <cofactor evidence="1">
        <name>K(+)</name>
        <dbReference type="ChEBI" id="CHEBI:29103"/>
    </cofactor>
</comment>
<name>A0A6L5GTE1_9FIRM</name>
<evidence type="ECO:0000256" key="2">
    <source>
        <dbReference type="ARBA" id="ARBA00004997"/>
    </source>
</evidence>
<gene>
    <name evidence="16" type="ORF">FRC53_09100</name>
</gene>
<evidence type="ECO:0000256" key="14">
    <source>
        <dbReference type="RuleBase" id="RU000504"/>
    </source>
</evidence>
<dbReference type="GO" id="GO:0004743">
    <property type="term" value="F:pyruvate kinase activity"/>
    <property type="evidence" value="ECO:0007669"/>
    <property type="project" value="UniProtKB-EC"/>
</dbReference>
<feature type="domain" description="Pyruvate kinase barrel" evidence="15">
    <location>
        <begin position="4"/>
        <end position="307"/>
    </location>
</feature>
<dbReference type="EC" id="2.7.1.40" evidence="4 14"/>
<accession>A0A6L5GTE1</accession>
<comment type="pathway">
    <text evidence="2 14">Carbohydrate degradation; glycolysis; pyruvate from D-glyceraldehyde 3-phosphate: step 5/5.</text>
</comment>
<evidence type="ECO:0000256" key="8">
    <source>
        <dbReference type="ARBA" id="ARBA00022741"/>
    </source>
</evidence>
<dbReference type="EMBL" id="VOGB01000005">
    <property type="protein sequence ID" value="MQM73551.1"/>
    <property type="molecule type" value="Genomic_DNA"/>
</dbReference>
<keyword evidence="13 16" id="KW-0670">Pyruvate</keyword>